<name>K0SQ67_THAOC</name>
<dbReference type="AlphaFoldDB" id="K0SQ67"/>
<protein>
    <submittedName>
        <fullName evidence="1">Uncharacterized protein</fullName>
    </submittedName>
</protein>
<accession>K0SQ67</accession>
<dbReference type="EMBL" id="AGNL01013006">
    <property type="protein sequence ID" value="EJK67500.1"/>
    <property type="molecule type" value="Genomic_DNA"/>
</dbReference>
<keyword evidence="2" id="KW-1185">Reference proteome</keyword>
<evidence type="ECO:0000313" key="1">
    <source>
        <dbReference type="EMBL" id="EJK67500.1"/>
    </source>
</evidence>
<organism evidence="1 2">
    <name type="scientific">Thalassiosira oceanica</name>
    <name type="common">Marine diatom</name>
    <dbReference type="NCBI Taxonomy" id="159749"/>
    <lineage>
        <taxon>Eukaryota</taxon>
        <taxon>Sar</taxon>
        <taxon>Stramenopiles</taxon>
        <taxon>Ochrophyta</taxon>
        <taxon>Bacillariophyta</taxon>
        <taxon>Coscinodiscophyceae</taxon>
        <taxon>Thalassiosirophycidae</taxon>
        <taxon>Thalassiosirales</taxon>
        <taxon>Thalassiosiraceae</taxon>
        <taxon>Thalassiosira</taxon>
    </lineage>
</organism>
<evidence type="ECO:0000313" key="2">
    <source>
        <dbReference type="Proteomes" id="UP000266841"/>
    </source>
</evidence>
<gene>
    <name evidence="1" type="ORF">THAOC_11455</name>
</gene>
<comment type="caution">
    <text evidence="1">The sequence shown here is derived from an EMBL/GenBank/DDBJ whole genome shotgun (WGS) entry which is preliminary data.</text>
</comment>
<reference evidence="1 2" key="1">
    <citation type="journal article" date="2012" name="Genome Biol.">
        <title>Genome and low-iron response of an oceanic diatom adapted to chronic iron limitation.</title>
        <authorList>
            <person name="Lommer M."/>
            <person name="Specht M."/>
            <person name="Roy A.S."/>
            <person name="Kraemer L."/>
            <person name="Andreson R."/>
            <person name="Gutowska M.A."/>
            <person name="Wolf J."/>
            <person name="Bergner S.V."/>
            <person name="Schilhabel M.B."/>
            <person name="Klostermeier U.C."/>
            <person name="Beiko R.G."/>
            <person name="Rosenstiel P."/>
            <person name="Hippler M."/>
            <person name="Laroche J."/>
        </authorList>
    </citation>
    <scope>NUCLEOTIDE SEQUENCE [LARGE SCALE GENOMIC DNA]</scope>
    <source>
        <strain evidence="1 2">CCMP1005</strain>
    </source>
</reference>
<dbReference type="Proteomes" id="UP000266841">
    <property type="component" value="Unassembled WGS sequence"/>
</dbReference>
<sequence length="79" mass="8702">MLCGRRRSRRNCTAALIRQKYASLTETGTSWDMTESAAATTAALAEFKPFVFARYDDRLGDLQAPRAPVDHGTVPVQQG</sequence>
<proteinExistence type="predicted"/>